<comment type="subcellular location">
    <subcellularLocation>
        <location evidence="1">Endoplasmic reticulum membrane</location>
        <topology evidence="1">Single-pass membrane protein</topology>
    </subcellularLocation>
</comment>
<dbReference type="Proteomes" id="UP000265557">
    <property type="component" value="Chromosome"/>
</dbReference>
<dbReference type="PANTHER" id="PTHR12154">
    <property type="entry name" value="GLYCOSYL TRANSFERASE-RELATED"/>
    <property type="match status" value="1"/>
</dbReference>
<keyword evidence="4" id="KW-1133">Transmembrane helix</keyword>
<keyword evidence="3" id="KW-0256">Endoplasmic reticulum</keyword>
<dbReference type="SUPFAM" id="SSF53756">
    <property type="entry name" value="UDP-Glycosyltransferase/glycogen phosphorylase"/>
    <property type="match status" value="1"/>
</dbReference>
<proteinExistence type="predicted"/>
<keyword evidence="2" id="KW-0812">Transmembrane</keyword>
<evidence type="ECO:0000256" key="1">
    <source>
        <dbReference type="ARBA" id="ARBA00004389"/>
    </source>
</evidence>
<dbReference type="InterPro" id="IPR013969">
    <property type="entry name" value="Oligosacch_biosynth_Alg14"/>
</dbReference>
<accession>A0A3G9D0A1</accession>
<evidence type="ECO:0000256" key="2">
    <source>
        <dbReference type="ARBA" id="ARBA00022692"/>
    </source>
</evidence>
<evidence type="ECO:0000313" key="7">
    <source>
        <dbReference type="Proteomes" id="UP000265557"/>
    </source>
</evidence>
<evidence type="ECO:0000256" key="3">
    <source>
        <dbReference type="ARBA" id="ARBA00022824"/>
    </source>
</evidence>
<reference evidence="6 7" key="1">
    <citation type="submission" date="2016-09" db="EMBL/GenBank/DDBJ databases">
        <title>Complete Genome Sequence of Methanosarcina thermophila MT-1.</title>
        <authorList>
            <person name="Kouzuma A."/>
        </authorList>
    </citation>
    <scope>NUCLEOTIDE SEQUENCE [LARGE SCALE GENOMIC DNA]</scope>
    <source>
        <strain evidence="6 7">MT-1</strain>
    </source>
</reference>
<dbReference type="NCBIfam" id="NF041549">
    <property type="entry name" value="PssD"/>
    <property type="match status" value="1"/>
</dbReference>
<organism evidence="6 7">
    <name type="scientific">Methanosarcina thermophila</name>
    <dbReference type="NCBI Taxonomy" id="2210"/>
    <lineage>
        <taxon>Archaea</taxon>
        <taxon>Methanobacteriati</taxon>
        <taxon>Methanobacteriota</taxon>
        <taxon>Stenosarchaea group</taxon>
        <taxon>Methanomicrobia</taxon>
        <taxon>Methanosarcinales</taxon>
        <taxon>Methanosarcinaceae</taxon>
        <taxon>Methanosarcina</taxon>
    </lineage>
</organism>
<dbReference type="GO" id="GO:0006488">
    <property type="term" value="P:dolichol-linked oligosaccharide biosynthetic process"/>
    <property type="evidence" value="ECO:0007669"/>
    <property type="project" value="InterPro"/>
</dbReference>
<evidence type="ECO:0000313" key="6">
    <source>
        <dbReference type="EMBL" id="BAW30687.1"/>
    </source>
</evidence>
<keyword evidence="5" id="KW-0472">Membrane</keyword>
<dbReference type="GO" id="GO:0004577">
    <property type="term" value="F:N-acetylglucosaminyldiphosphodolichol N-acetylglucosaminyltransferase activity"/>
    <property type="evidence" value="ECO:0007669"/>
    <property type="project" value="TreeGrafter"/>
</dbReference>
<evidence type="ECO:0000256" key="4">
    <source>
        <dbReference type="ARBA" id="ARBA00022989"/>
    </source>
</evidence>
<dbReference type="AlphaFoldDB" id="A0A3G9D0A1"/>
<evidence type="ECO:0000256" key="5">
    <source>
        <dbReference type="ARBA" id="ARBA00023136"/>
    </source>
</evidence>
<gene>
    <name evidence="6" type="ORF">MESMT1_2757</name>
</gene>
<protein>
    <submittedName>
        <fullName evidence="6">Capsular polysaccharide biosynthesis protein</fullName>
    </submittedName>
</protein>
<name>A0A3G9D0A1_METTE</name>
<sequence length="146" mass="16606">MKICLTCSHGGHLTEILQLMDAFQGQDIFFITYEGARSSELTKKYTLKNLGKNPVRFLLSIPKVFSILLREKPDIVISTGSEIAIPVFYTAKLLRIKTMFIESLCRVEEPSLSGKIVYPVSDVFLVQWKQLLSKFGKKAQYWGNVL</sequence>
<dbReference type="Pfam" id="PF08660">
    <property type="entry name" value="Alg14"/>
    <property type="match status" value="1"/>
</dbReference>
<dbReference type="EMBL" id="AP017646">
    <property type="protein sequence ID" value="BAW30687.1"/>
    <property type="molecule type" value="Genomic_DNA"/>
</dbReference>
<dbReference type="Gene3D" id="3.40.50.2000">
    <property type="entry name" value="Glycogen Phosphorylase B"/>
    <property type="match status" value="1"/>
</dbReference>
<dbReference type="PANTHER" id="PTHR12154:SF4">
    <property type="entry name" value="UDP-N-ACETYLGLUCOSAMINE TRANSFERASE SUBUNIT ALG14 HOMOLOG"/>
    <property type="match status" value="1"/>
</dbReference>